<dbReference type="InterPro" id="IPR008937">
    <property type="entry name" value="Ras-like_GEF"/>
</dbReference>
<sequence length="315" mass="36646">MLLIKEWLQLPSASDFWTDKFLDIVSNFINTSKFLQIEALLVASISRILVNLKNFDSEDVDDLPKALLKEKQQEVMESILVGEISTKQLALEISHLDSELFKKISAKECLHKAFQDKSKSRNYQASIQRSNIFDQWIQTCILQLKDLERRARVLIYFIELGQELVKMGNFQSSMSIYSALDSPNISRLELTWDEIPKRSLRQWENLKCIFDLNKNYKNYRQEISQHTNPIPYLGILSKDLFAIEEGNPNEVDKMINVTKIRLLFGQIKSIQHFQKIPSSPFPSKDKTILAYLNHLTFCSSEELYKMSIELEPKST</sequence>
<protein>
    <recommendedName>
        <fullName evidence="3">Ras-GEF domain-containing protein</fullName>
    </recommendedName>
</protein>
<dbReference type="GO" id="GO:0005886">
    <property type="term" value="C:plasma membrane"/>
    <property type="evidence" value="ECO:0007669"/>
    <property type="project" value="TreeGrafter"/>
</dbReference>
<dbReference type="GO" id="GO:0007265">
    <property type="term" value="P:Ras protein signal transduction"/>
    <property type="evidence" value="ECO:0007669"/>
    <property type="project" value="TreeGrafter"/>
</dbReference>
<dbReference type="SMART" id="SM00147">
    <property type="entry name" value="RasGEF"/>
    <property type="match status" value="1"/>
</dbReference>
<dbReference type="Pfam" id="PF00617">
    <property type="entry name" value="RasGEF"/>
    <property type="match status" value="1"/>
</dbReference>
<evidence type="ECO:0000259" key="3">
    <source>
        <dbReference type="PROSITE" id="PS50009"/>
    </source>
</evidence>
<reference evidence="4" key="1">
    <citation type="journal article" date="2020" name="J. Eukaryot. Microbiol.">
        <title>De novo Sequencing, Assembly and Annotation of the Transcriptome for the Free-Living Testate Amoeba Arcella intermedia.</title>
        <authorList>
            <person name="Ribeiro G.M."/>
            <person name="Porfirio-Sousa A.L."/>
            <person name="Maurer-Alcala X.X."/>
            <person name="Katz L.A."/>
            <person name="Lahr D.J.G."/>
        </authorList>
    </citation>
    <scope>NUCLEOTIDE SEQUENCE</scope>
</reference>
<dbReference type="PROSITE" id="PS50009">
    <property type="entry name" value="RASGEF_CAT"/>
    <property type="match status" value="1"/>
</dbReference>
<evidence type="ECO:0000313" key="4">
    <source>
        <dbReference type="EMBL" id="NDV33733.1"/>
    </source>
</evidence>
<dbReference type="AlphaFoldDB" id="A0A6B2L9K9"/>
<keyword evidence="1 2" id="KW-0344">Guanine-nucleotide releasing factor</keyword>
<evidence type="ECO:0000256" key="2">
    <source>
        <dbReference type="PROSITE-ProRule" id="PRU00168"/>
    </source>
</evidence>
<dbReference type="PANTHER" id="PTHR23113">
    <property type="entry name" value="GUANINE NUCLEOTIDE EXCHANGE FACTOR"/>
    <property type="match status" value="1"/>
</dbReference>
<dbReference type="InterPro" id="IPR001895">
    <property type="entry name" value="RASGEF_cat_dom"/>
</dbReference>
<proteinExistence type="predicted"/>
<accession>A0A6B2L9K9</accession>
<evidence type="ECO:0000256" key="1">
    <source>
        <dbReference type="ARBA" id="ARBA00022658"/>
    </source>
</evidence>
<dbReference type="PANTHER" id="PTHR23113:SF364">
    <property type="entry name" value="RAS GUANINE NUCLEOTIDE EXCHANGE FACTOR D"/>
    <property type="match status" value="1"/>
</dbReference>
<dbReference type="InterPro" id="IPR036964">
    <property type="entry name" value="RASGEF_cat_dom_sf"/>
</dbReference>
<dbReference type="EMBL" id="GIBP01004764">
    <property type="protein sequence ID" value="NDV33733.1"/>
    <property type="molecule type" value="Transcribed_RNA"/>
</dbReference>
<organism evidence="4">
    <name type="scientific">Arcella intermedia</name>
    <dbReference type="NCBI Taxonomy" id="1963864"/>
    <lineage>
        <taxon>Eukaryota</taxon>
        <taxon>Amoebozoa</taxon>
        <taxon>Tubulinea</taxon>
        <taxon>Elardia</taxon>
        <taxon>Arcellinida</taxon>
        <taxon>Sphaerothecina</taxon>
        <taxon>Arcellidae</taxon>
        <taxon>Arcella</taxon>
    </lineage>
</organism>
<name>A0A6B2L9K9_9EUKA</name>
<dbReference type="Gene3D" id="1.10.840.10">
    <property type="entry name" value="Ras guanine-nucleotide exchange factors catalytic domain"/>
    <property type="match status" value="1"/>
</dbReference>
<feature type="domain" description="Ras-GEF" evidence="3">
    <location>
        <begin position="85"/>
        <end position="313"/>
    </location>
</feature>
<dbReference type="GO" id="GO:0005085">
    <property type="term" value="F:guanyl-nucleotide exchange factor activity"/>
    <property type="evidence" value="ECO:0007669"/>
    <property type="project" value="UniProtKB-KW"/>
</dbReference>
<dbReference type="SUPFAM" id="SSF48366">
    <property type="entry name" value="Ras GEF"/>
    <property type="match status" value="1"/>
</dbReference>
<dbReference type="InterPro" id="IPR023578">
    <property type="entry name" value="Ras_GEF_dom_sf"/>
</dbReference>